<dbReference type="InterPro" id="IPR036634">
    <property type="entry name" value="PRD_sf"/>
</dbReference>
<dbReference type="Gene3D" id="3.40.930.10">
    <property type="entry name" value="Mannitol-specific EII, Chain A"/>
    <property type="match status" value="1"/>
</dbReference>
<feature type="domain" description="PRD" evidence="3">
    <location>
        <begin position="295"/>
        <end position="401"/>
    </location>
</feature>
<evidence type="ECO:0000259" key="2">
    <source>
        <dbReference type="PROSITE" id="PS51094"/>
    </source>
</evidence>
<dbReference type="GO" id="GO:0006355">
    <property type="term" value="P:regulation of DNA-templated transcription"/>
    <property type="evidence" value="ECO:0007669"/>
    <property type="project" value="InterPro"/>
</dbReference>
<sequence length="648" mass="71620">MPCGAITYSERTMADKYERMLELLAQADDWVTASELADDLGVTTRSVRSYVAAAKTAAQPLPIVIASTSGYRLNREAYGEFLDRARTRGDIAGTPQERVHHLVRRLTELDDGIDVFALADTLFVSESTLEADLRKVKTIADTAGASLERTGSRVRLIGTEGSRRRLLSSLLQAESSRGVIDLDALENEFGLTALGAFKAELMQALEAEGFFVNEYGVDAVLLHIAIAVDRARRDQHLSDANVHPDPQHVAVVDVLRRLTHEHYDVELNAADLEYLARLLVTRVVAPGNRAAETPVIDPDDRDTVDRIVTQVLDEYSVDFRDDAFMTRFAIHLGNLVARARDNARSRNPLTRSIKSSYPLIFDIAVFIASIVQRERDITVDDDEISYIALHLGSHLERASRREQRVTCSIVCPSYYDLHQILRKKVEEELGDQLTIEYVVTRSDVDPRDLASELVITTVPTGAVREGVVVVQPFLTDDDIDAIRQAASRARRQRRRAGIADELLEYFDERLFFATPPGDDPESIIRGLGAALVEVGAADEAYVEGALERERMSSTAFTETLAVPHAMGLTANRTAIALALCPNPVTWGDARVSVVAFIAFSADGRARFQPLFDQFVNVFAARRDVAGLARDSGDFAGFIAHLARLIDES</sequence>
<dbReference type="PANTHER" id="PTHR30185:SF12">
    <property type="entry name" value="TRANSCRIPTIONAL REGULATOR MANR"/>
    <property type="match status" value="1"/>
</dbReference>
<dbReference type="InterPro" id="IPR050661">
    <property type="entry name" value="BglG_antiterminators"/>
</dbReference>
<dbReference type="SUPFAM" id="SSF55804">
    <property type="entry name" value="Phoshotransferase/anion transport protein"/>
    <property type="match status" value="1"/>
</dbReference>
<accession>A0A0U5BJ51</accession>
<evidence type="ECO:0000313" key="5">
    <source>
        <dbReference type="Proteomes" id="UP000218965"/>
    </source>
</evidence>
<protein>
    <submittedName>
        <fullName evidence="4">Transcription antiterminator, BglG family protein</fullName>
    </submittedName>
</protein>
<dbReference type="Gene3D" id="1.10.1790.10">
    <property type="entry name" value="PRD domain"/>
    <property type="match status" value="1"/>
</dbReference>
<evidence type="ECO:0000313" key="4">
    <source>
        <dbReference type="EMBL" id="BAU31589.1"/>
    </source>
</evidence>
<dbReference type="InterPro" id="IPR016152">
    <property type="entry name" value="PTrfase/Anion_transptr"/>
</dbReference>
<dbReference type="Proteomes" id="UP000218965">
    <property type="component" value="Chromosome"/>
</dbReference>
<dbReference type="AlphaFoldDB" id="A0A0U5BJ51"/>
<reference evidence="5" key="1">
    <citation type="submission" date="2015-12" db="EMBL/GenBank/DDBJ databases">
        <authorList>
            <person name="Shamseldin A."/>
            <person name="Moawad H."/>
            <person name="Abd El-Rahim W.M."/>
            <person name="Sadowsky M.J."/>
        </authorList>
    </citation>
    <scope>NUCLEOTIDE SEQUENCE [LARGE SCALE GENOMIC DNA]</scope>
    <source>
        <strain evidence="5">JAM AC0309</strain>
    </source>
</reference>
<dbReference type="Gene3D" id="1.10.10.10">
    <property type="entry name" value="Winged helix-like DNA-binding domain superfamily/Winged helix DNA-binding domain"/>
    <property type="match status" value="1"/>
</dbReference>
<dbReference type="EMBL" id="AP017315">
    <property type="protein sequence ID" value="BAU31589.1"/>
    <property type="molecule type" value="Genomic_DNA"/>
</dbReference>
<dbReference type="KEGG" id="malk:MalAC0309_0721"/>
<dbReference type="PANTHER" id="PTHR30185">
    <property type="entry name" value="CRYPTIC BETA-GLUCOSIDE BGL OPERON ANTITERMINATOR"/>
    <property type="match status" value="1"/>
</dbReference>
<evidence type="ECO:0000256" key="1">
    <source>
        <dbReference type="ARBA" id="ARBA00022737"/>
    </source>
</evidence>
<feature type="domain" description="PTS EIIA type-2" evidence="2">
    <location>
        <begin position="504"/>
        <end position="648"/>
    </location>
</feature>
<organism evidence="4 5">
    <name type="scientific">Microcella alkaliphila</name>
    <dbReference type="NCBI Taxonomy" id="279828"/>
    <lineage>
        <taxon>Bacteria</taxon>
        <taxon>Bacillati</taxon>
        <taxon>Actinomycetota</taxon>
        <taxon>Actinomycetes</taxon>
        <taxon>Micrococcales</taxon>
        <taxon>Microbacteriaceae</taxon>
        <taxon>Microcella</taxon>
    </lineage>
</organism>
<dbReference type="InterPro" id="IPR011608">
    <property type="entry name" value="PRD"/>
</dbReference>
<gene>
    <name evidence="4" type="ORF">MalAC0309_0721</name>
</gene>
<keyword evidence="1" id="KW-0677">Repeat</keyword>
<dbReference type="InterPro" id="IPR036388">
    <property type="entry name" value="WH-like_DNA-bd_sf"/>
</dbReference>
<dbReference type="Pfam" id="PF00874">
    <property type="entry name" value="PRD"/>
    <property type="match status" value="1"/>
</dbReference>
<evidence type="ECO:0000259" key="3">
    <source>
        <dbReference type="PROSITE" id="PS51372"/>
    </source>
</evidence>
<dbReference type="SUPFAM" id="SSF63520">
    <property type="entry name" value="PTS-regulatory domain, PRD"/>
    <property type="match status" value="1"/>
</dbReference>
<dbReference type="PROSITE" id="PS51372">
    <property type="entry name" value="PRD_2"/>
    <property type="match status" value="1"/>
</dbReference>
<dbReference type="Pfam" id="PF08279">
    <property type="entry name" value="HTH_11"/>
    <property type="match status" value="1"/>
</dbReference>
<reference evidence="4 5" key="2">
    <citation type="submission" date="2016-01" db="EMBL/GenBank/DDBJ databases">
        <title>Microcella alkaliphila JAM AC0309 whole genome shotgun sequence.</title>
        <authorList>
            <person name="Kurata A."/>
            <person name="Hirose Y."/>
            <person name="Kishimoto N."/>
            <person name="Kobayashi T."/>
        </authorList>
    </citation>
    <scope>NUCLEOTIDE SEQUENCE [LARGE SCALE GENOMIC DNA]</scope>
    <source>
        <strain evidence="4 5">JAM AC0309</strain>
    </source>
</reference>
<dbReference type="Pfam" id="PF00359">
    <property type="entry name" value="PTS_EIIA_2"/>
    <property type="match status" value="1"/>
</dbReference>
<dbReference type="InterPro" id="IPR013196">
    <property type="entry name" value="HTH_11"/>
</dbReference>
<name>A0A0U5BJ51_9MICO</name>
<dbReference type="PROSITE" id="PS51094">
    <property type="entry name" value="PTS_EIIA_TYPE_2"/>
    <property type="match status" value="1"/>
</dbReference>
<proteinExistence type="predicted"/>
<dbReference type="InterPro" id="IPR002178">
    <property type="entry name" value="PTS_EIIA_type-2_dom"/>
</dbReference>